<dbReference type="EMBL" id="FXAM01000001">
    <property type="protein sequence ID" value="SMF93969.1"/>
    <property type="molecule type" value="Genomic_DNA"/>
</dbReference>
<reference evidence="1 2" key="1">
    <citation type="submission" date="2016-12" db="EMBL/GenBank/DDBJ databases">
        <authorList>
            <person name="Song W.-J."/>
            <person name="Kurnit D.M."/>
        </authorList>
    </citation>
    <scope>NUCLEOTIDE SEQUENCE [LARGE SCALE GENOMIC DNA]</scope>
    <source>
        <strain evidence="1 2">175</strain>
    </source>
</reference>
<dbReference type="STRING" id="1760988.SAMN02949497_1265"/>
<dbReference type="Pfam" id="PF13479">
    <property type="entry name" value="AAA_24"/>
    <property type="match status" value="1"/>
</dbReference>
<dbReference type="Proteomes" id="UP000192923">
    <property type="component" value="Unassembled WGS sequence"/>
</dbReference>
<gene>
    <name evidence="1" type="ORF">SAMN02949497_1265</name>
</gene>
<dbReference type="SUPFAM" id="SSF52540">
    <property type="entry name" value="P-loop containing nucleoside triphosphate hydrolases"/>
    <property type="match status" value="1"/>
</dbReference>
<name>A0A1Y6CTJ8_9GAMM</name>
<dbReference type="AlphaFoldDB" id="A0A1Y6CTJ8"/>
<keyword evidence="2" id="KW-1185">Reference proteome</keyword>
<proteinExistence type="predicted"/>
<evidence type="ECO:0000313" key="1">
    <source>
        <dbReference type="EMBL" id="SMF93969.1"/>
    </source>
</evidence>
<accession>A0A1Y6CTJ8</accession>
<protein>
    <submittedName>
        <fullName evidence="1">AAA domain-containing protein</fullName>
    </submittedName>
</protein>
<dbReference type="InterPro" id="IPR027417">
    <property type="entry name" value="P-loop_NTPase"/>
</dbReference>
<dbReference type="RefSeq" id="WP_085210953.1">
    <property type="nucleotide sequence ID" value="NZ_FXAM01000001.1"/>
</dbReference>
<organism evidence="1 2">
    <name type="scientific">Methylomagnum ishizawai</name>
    <dbReference type="NCBI Taxonomy" id="1760988"/>
    <lineage>
        <taxon>Bacteria</taxon>
        <taxon>Pseudomonadati</taxon>
        <taxon>Pseudomonadota</taxon>
        <taxon>Gammaproteobacteria</taxon>
        <taxon>Methylococcales</taxon>
        <taxon>Methylococcaceae</taxon>
        <taxon>Methylomagnum</taxon>
    </lineage>
</organism>
<dbReference type="OrthoDB" id="5413799at2"/>
<sequence length="278" mass="30934">MAEPQQKKMSLANVTIGRIQRPFMMALYGVDGVGKSTLAAGAPNPIFINAEDGSSELDVARFPGAENKAELEEAINVLLREEHGFNTVVLDSIDWAETMIRQDLCDQFRVESLEDVRGGFGKGTVALREQFVRFLDLLAYLRTYRDMNIIVIGHCEVKKFEDPTTAAGYDRYRIKLDEVNAARLREACDVVAFYNYDTALMAKENRQGEIQGKARGKSFDKHELHFRRSAAFDAKARTLNGYALPAKIVVPPDEPPGNSFRAFGYAIGITDPPIQPGP</sequence>
<evidence type="ECO:0000313" key="2">
    <source>
        <dbReference type="Proteomes" id="UP000192923"/>
    </source>
</evidence>